<feature type="non-terminal residue" evidence="2">
    <location>
        <position position="1"/>
    </location>
</feature>
<reference evidence="2" key="1">
    <citation type="submission" date="2021-02" db="EMBL/GenBank/DDBJ databases">
        <authorList>
            <person name="Nowell W R."/>
        </authorList>
    </citation>
    <scope>NUCLEOTIDE SEQUENCE</scope>
</reference>
<keyword evidence="4" id="KW-1185">Reference proteome</keyword>
<sequence length="64" mass="6898">DLRSLTIHSLTKTENTTYLSTLTTMNQSISFTTGTFSSITTDKSSCLSSANQGPLNIDQPQKLG</sequence>
<accession>A0A815T1Z9</accession>
<evidence type="ECO:0000313" key="3">
    <source>
        <dbReference type="EMBL" id="CAF1643539.1"/>
    </source>
</evidence>
<evidence type="ECO:0000313" key="5">
    <source>
        <dbReference type="Proteomes" id="UP000663877"/>
    </source>
</evidence>
<organism evidence="2 5">
    <name type="scientific">Adineta steineri</name>
    <dbReference type="NCBI Taxonomy" id="433720"/>
    <lineage>
        <taxon>Eukaryota</taxon>
        <taxon>Metazoa</taxon>
        <taxon>Spiralia</taxon>
        <taxon>Gnathifera</taxon>
        <taxon>Rotifera</taxon>
        <taxon>Eurotatoria</taxon>
        <taxon>Bdelloidea</taxon>
        <taxon>Adinetida</taxon>
        <taxon>Adinetidae</taxon>
        <taxon>Adineta</taxon>
    </lineage>
</organism>
<gene>
    <name evidence="2" type="ORF">BJG266_LOCUS42993</name>
    <name evidence="3" type="ORF">QVE165_LOCUS59895</name>
</gene>
<dbReference type="Proteomes" id="UP000663832">
    <property type="component" value="Unassembled WGS sequence"/>
</dbReference>
<feature type="compositionally biased region" description="Polar residues" evidence="1">
    <location>
        <begin position="42"/>
        <end position="54"/>
    </location>
</feature>
<protein>
    <submittedName>
        <fullName evidence="2">Uncharacterized protein</fullName>
    </submittedName>
</protein>
<evidence type="ECO:0000313" key="4">
    <source>
        <dbReference type="Proteomes" id="UP000663832"/>
    </source>
</evidence>
<evidence type="ECO:0000256" key="1">
    <source>
        <dbReference type="SAM" id="MobiDB-lite"/>
    </source>
</evidence>
<dbReference type="AlphaFoldDB" id="A0A815T1Z9"/>
<dbReference type="EMBL" id="CAJNOI010002922">
    <property type="protein sequence ID" value="CAF1497841.1"/>
    <property type="molecule type" value="Genomic_DNA"/>
</dbReference>
<name>A0A815T1Z9_9BILA</name>
<proteinExistence type="predicted"/>
<dbReference type="EMBL" id="CAJNOM010003257">
    <property type="protein sequence ID" value="CAF1643539.1"/>
    <property type="molecule type" value="Genomic_DNA"/>
</dbReference>
<dbReference type="Proteomes" id="UP000663877">
    <property type="component" value="Unassembled WGS sequence"/>
</dbReference>
<comment type="caution">
    <text evidence="2">The sequence shown here is derived from an EMBL/GenBank/DDBJ whole genome shotgun (WGS) entry which is preliminary data.</text>
</comment>
<evidence type="ECO:0000313" key="2">
    <source>
        <dbReference type="EMBL" id="CAF1497841.1"/>
    </source>
</evidence>
<feature type="region of interest" description="Disordered" evidence="1">
    <location>
        <begin position="40"/>
        <end position="64"/>
    </location>
</feature>